<protein>
    <submittedName>
        <fullName evidence="5">ABC transporter ATP-binding protein</fullName>
    </submittedName>
</protein>
<sequence length="364" mass="40284">MAELILNNVSKHYGNSAAVRQLSLTLPKGEFIALLGPSGCGKTTTLRMLAGFETLTEGEILRDGHCLARPGWQVPTEARNIGMVFQSYALWPHMSVAENVGYPLRHRGIRGQDYQRRVQEALAIVQLESLAERMPQDLSGGQRQRVALARCLVTEPDVVLLDEPLANLDRHLRASMEESFREFHQRTGATLVYVTHDQSEAMSLADHIAVMQQGELVQWATPETLYQHPRTEWIASFIGQGSILQVPAIPAGQQLSGEDLRQLSRGIASGKSALDKNHSDKTTAVLIRPEHIRLHTSDTLLNDLSTDNPLQGRVQRSVFRGERHEIALQLDNGSLLTAYHHQAIAPGSQVLLQVLQGWSLESAA</sequence>
<dbReference type="PROSITE" id="PS50893">
    <property type="entry name" value="ABC_TRANSPORTER_2"/>
    <property type="match status" value="1"/>
</dbReference>
<dbReference type="STRING" id="267850.ADINL_1520"/>
<dbReference type="FunFam" id="3.40.50.300:FF:000042">
    <property type="entry name" value="Maltose/maltodextrin ABC transporter, ATP-binding protein"/>
    <property type="match status" value="1"/>
</dbReference>
<dbReference type="InterPro" id="IPR003593">
    <property type="entry name" value="AAA+_ATPase"/>
</dbReference>
<dbReference type="GO" id="GO:0016887">
    <property type="term" value="F:ATP hydrolysis activity"/>
    <property type="evidence" value="ECO:0007669"/>
    <property type="project" value="InterPro"/>
</dbReference>
<reference evidence="5 6" key="1">
    <citation type="journal article" date="2005" name="Int. J. Syst. Evol. Microbiol.">
        <title>Nitrincola lacisaponensis gen. nov., sp. nov., a novel alkaliphilic bacterium isolated from an alkaline, saline lake.</title>
        <authorList>
            <person name="Dimitriu P.A."/>
            <person name="Shukla S.K."/>
            <person name="Conradt J."/>
            <person name="Marquez M.C."/>
            <person name="Ventosa A."/>
            <person name="Maglia A."/>
            <person name="Peyton B.M."/>
            <person name="Pinkart H.C."/>
            <person name="Mormile M.R."/>
        </authorList>
    </citation>
    <scope>NUCLEOTIDE SEQUENCE [LARGE SCALE GENOMIC DNA]</scope>
    <source>
        <strain evidence="5 6">4CA</strain>
    </source>
</reference>
<dbReference type="PANTHER" id="PTHR43875">
    <property type="entry name" value="MALTODEXTRIN IMPORT ATP-BINDING PROTEIN MSMX"/>
    <property type="match status" value="1"/>
</dbReference>
<evidence type="ECO:0000313" key="5">
    <source>
        <dbReference type="EMBL" id="KDE39883.1"/>
    </source>
</evidence>
<dbReference type="Pfam" id="PF00005">
    <property type="entry name" value="ABC_tran"/>
    <property type="match status" value="1"/>
</dbReference>
<dbReference type="InterPro" id="IPR013611">
    <property type="entry name" value="Transp-assoc_OB_typ2"/>
</dbReference>
<evidence type="ECO:0000256" key="3">
    <source>
        <dbReference type="ARBA" id="ARBA00022840"/>
    </source>
</evidence>
<dbReference type="GO" id="GO:0055052">
    <property type="term" value="C:ATP-binding cassette (ABC) transporter complex, substrate-binding subunit-containing"/>
    <property type="evidence" value="ECO:0007669"/>
    <property type="project" value="TreeGrafter"/>
</dbReference>
<dbReference type="InterPro" id="IPR008995">
    <property type="entry name" value="Mo/tungstate-bd_C_term_dom"/>
</dbReference>
<dbReference type="Pfam" id="PF08402">
    <property type="entry name" value="TOBE_2"/>
    <property type="match status" value="1"/>
</dbReference>
<dbReference type="Gene3D" id="2.40.50.100">
    <property type="match status" value="1"/>
</dbReference>
<evidence type="ECO:0000256" key="1">
    <source>
        <dbReference type="ARBA" id="ARBA00022448"/>
    </source>
</evidence>
<feature type="domain" description="ABC transporter" evidence="4">
    <location>
        <begin position="4"/>
        <end position="238"/>
    </location>
</feature>
<keyword evidence="6" id="KW-1185">Reference proteome</keyword>
<dbReference type="GO" id="GO:0140359">
    <property type="term" value="F:ABC-type transporter activity"/>
    <property type="evidence" value="ECO:0007669"/>
    <property type="project" value="UniProtKB-ARBA"/>
</dbReference>
<dbReference type="AlphaFoldDB" id="A0A063Y0N8"/>
<gene>
    <name evidence="5" type="ORF">ADINL_1520</name>
</gene>
<dbReference type="RefSeq" id="WP_036545929.1">
    <property type="nucleotide sequence ID" value="NZ_JMSZ01000021.1"/>
</dbReference>
<dbReference type="EMBL" id="JMSZ01000021">
    <property type="protein sequence ID" value="KDE39883.1"/>
    <property type="molecule type" value="Genomic_DNA"/>
</dbReference>
<dbReference type="InterPro" id="IPR003439">
    <property type="entry name" value="ABC_transporter-like_ATP-bd"/>
</dbReference>
<dbReference type="Proteomes" id="UP000027318">
    <property type="component" value="Unassembled WGS sequence"/>
</dbReference>
<dbReference type="InterPro" id="IPR027417">
    <property type="entry name" value="P-loop_NTPase"/>
</dbReference>
<organism evidence="5 6">
    <name type="scientific">Nitrincola lacisaponensis</name>
    <dbReference type="NCBI Taxonomy" id="267850"/>
    <lineage>
        <taxon>Bacteria</taxon>
        <taxon>Pseudomonadati</taxon>
        <taxon>Pseudomonadota</taxon>
        <taxon>Gammaproteobacteria</taxon>
        <taxon>Oceanospirillales</taxon>
        <taxon>Oceanospirillaceae</taxon>
        <taxon>Nitrincola</taxon>
    </lineage>
</organism>
<evidence type="ECO:0000256" key="2">
    <source>
        <dbReference type="ARBA" id="ARBA00022741"/>
    </source>
</evidence>
<comment type="caution">
    <text evidence="5">The sequence shown here is derived from an EMBL/GenBank/DDBJ whole genome shotgun (WGS) entry which is preliminary data.</text>
</comment>
<dbReference type="Gene3D" id="3.40.50.300">
    <property type="entry name" value="P-loop containing nucleotide triphosphate hydrolases"/>
    <property type="match status" value="1"/>
</dbReference>
<dbReference type="PATRIC" id="fig|267850.7.peg.1498"/>
<accession>A0A063Y0N8</accession>
<dbReference type="InterPro" id="IPR017871">
    <property type="entry name" value="ABC_transporter-like_CS"/>
</dbReference>
<proteinExistence type="predicted"/>
<dbReference type="SMART" id="SM00382">
    <property type="entry name" value="AAA"/>
    <property type="match status" value="1"/>
</dbReference>
<name>A0A063Y0N8_9GAMM</name>
<dbReference type="PROSITE" id="PS00211">
    <property type="entry name" value="ABC_TRANSPORTER_1"/>
    <property type="match status" value="1"/>
</dbReference>
<dbReference type="GO" id="GO:0005524">
    <property type="term" value="F:ATP binding"/>
    <property type="evidence" value="ECO:0007669"/>
    <property type="project" value="UniProtKB-KW"/>
</dbReference>
<evidence type="ECO:0000313" key="6">
    <source>
        <dbReference type="Proteomes" id="UP000027318"/>
    </source>
</evidence>
<keyword evidence="3 5" id="KW-0067">ATP-binding</keyword>
<dbReference type="SUPFAM" id="SSF50331">
    <property type="entry name" value="MOP-like"/>
    <property type="match status" value="1"/>
</dbReference>
<dbReference type="PANTHER" id="PTHR43875:SF1">
    <property type="entry name" value="OSMOPROTECTIVE COMPOUNDS UPTAKE ATP-BINDING PROTEIN GGTA"/>
    <property type="match status" value="1"/>
</dbReference>
<dbReference type="InterPro" id="IPR047641">
    <property type="entry name" value="ABC_transpr_MalK/UgpC-like"/>
</dbReference>
<keyword evidence="1" id="KW-0813">Transport</keyword>
<keyword evidence="2" id="KW-0547">Nucleotide-binding</keyword>
<dbReference type="SUPFAM" id="SSF52540">
    <property type="entry name" value="P-loop containing nucleoside triphosphate hydrolases"/>
    <property type="match status" value="1"/>
</dbReference>
<evidence type="ECO:0000259" key="4">
    <source>
        <dbReference type="PROSITE" id="PS50893"/>
    </source>
</evidence>
<dbReference type="OrthoDB" id="9802264at2"/>